<dbReference type="RefSeq" id="WP_072744302.1">
    <property type="nucleotide sequence ID" value="NZ_FQXR01000006.1"/>
</dbReference>
<dbReference type="EMBL" id="FQXR01000006">
    <property type="protein sequence ID" value="SHH97542.1"/>
    <property type="molecule type" value="Genomic_DNA"/>
</dbReference>
<gene>
    <name evidence="1" type="ORF">SAMN02745180_01643</name>
</gene>
<sequence>MGVGPSTKETTLHHFRDPLLSVVSNDKDIDLLGIIVVGTPQDNADKMFVGQRAATWVEAMRADGVIISVDGWGNSHVDYANTIEEIGKRSIPVVGLSFVGTQGQFVVKNEYMDTIVDFNKSKEGIETEVVGENTVVEIDAKKALAFLKLKMQKKEKGI</sequence>
<reference evidence="1 2" key="1">
    <citation type="submission" date="2016-11" db="EMBL/GenBank/DDBJ databases">
        <authorList>
            <person name="Jaros S."/>
            <person name="Januszkiewicz K."/>
            <person name="Wedrychowicz H."/>
        </authorList>
    </citation>
    <scope>NUCLEOTIDE SEQUENCE [LARGE SCALE GENOMIC DNA]</scope>
    <source>
        <strain evidence="1 2">DSM 13106</strain>
    </source>
</reference>
<dbReference type="InterPro" id="IPR015417">
    <property type="entry name" value="Gly_reductase_pB_sua/b"/>
</dbReference>
<accession>A0A1M5XD11</accession>
<dbReference type="STRING" id="1123281.SAMN02745180_01643"/>
<organism evidence="1 2">
    <name type="scientific">Sporanaerobacter acetigenes DSM 13106</name>
    <dbReference type="NCBI Taxonomy" id="1123281"/>
    <lineage>
        <taxon>Bacteria</taxon>
        <taxon>Bacillati</taxon>
        <taxon>Bacillota</taxon>
        <taxon>Tissierellia</taxon>
        <taxon>Tissierellales</taxon>
        <taxon>Sporanaerobacteraceae</taxon>
        <taxon>Sporanaerobacter</taxon>
    </lineage>
</organism>
<protein>
    <submittedName>
        <fullName evidence="1">D-proline reductase (Dithiol) PrdE</fullName>
    </submittedName>
</protein>
<proteinExistence type="predicted"/>
<dbReference type="GO" id="GO:0050485">
    <property type="term" value="F:oxidoreductase activity, acting on X-H and Y-H to form an X-Y bond, with a disulfide as acceptor"/>
    <property type="evidence" value="ECO:0007669"/>
    <property type="project" value="InterPro"/>
</dbReference>
<dbReference type="Proteomes" id="UP000184389">
    <property type="component" value="Unassembled WGS sequence"/>
</dbReference>
<dbReference type="AlphaFoldDB" id="A0A1M5XD11"/>
<dbReference type="OrthoDB" id="5808629at2"/>
<evidence type="ECO:0000313" key="1">
    <source>
        <dbReference type="EMBL" id="SHH97542.1"/>
    </source>
</evidence>
<dbReference type="Pfam" id="PF09338">
    <property type="entry name" value="Gly_reductase"/>
    <property type="match status" value="1"/>
</dbReference>
<name>A0A1M5XD11_9FIRM</name>
<keyword evidence="2" id="KW-1185">Reference proteome</keyword>
<evidence type="ECO:0000313" key="2">
    <source>
        <dbReference type="Proteomes" id="UP000184389"/>
    </source>
</evidence>